<dbReference type="InterPro" id="IPR011059">
    <property type="entry name" value="Metal-dep_hydrolase_composite"/>
</dbReference>
<protein>
    <recommendedName>
        <fullName evidence="1">Amidohydrolase 3 domain-containing protein</fullName>
    </recommendedName>
</protein>
<dbReference type="PANTHER" id="PTHR22642">
    <property type="entry name" value="IMIDAZOLONEPROPIONASE"/>
    <property type="match status" value="1"/>
</dbReference>
<dbReference type="Gene3D" id="3.20.20.140">
    <property type="entry name" value="Metal-dependent hydrolases"/>
    <property type="match status" value="1"/>
</dbReference>
<dbReference type="STRING" id="1702221.AALO17_10290"/>
<dbReference type="Gene3D" id="3.10.310.70">
    <property type="match status" value="1"/>
</dbReference>
<reference evidence="2 3" key="1">
    <citation type="journal article" date="2016" name="Gut Pathog.">
        <title>Whole genome sequencing of "Faecalibaculum rodentium" ALO17, isolated from C57BL/6J laboratory mouse feces.</title>
        <authorList>
            <person name="Lim S."/>
            <person name="Chang D.H."/>
            <person name="Ahn S."/>
            <person name="Kim B.C."/>
        </authorList>
    </citation>
    <scope>NUCLEOTIDE SEQUENCE [LARGE SCALE GENOMIC DNA]</scope>
    <source>
        <strain evidence="2 3">Alo17</strain>
    </source>
</reference>
<gene>
    <name evidence="2" type="ORF">AALO17_10290</name>
</gene>
<dbReference type="Pfam" id="PF07969">
    <property type="entry name" value="Amidohydro_3"/>
    <property type="match status" value="1"/>
</dbReference>
<accession>A0A140DU36</accession>
<dbReference type="SUPFAM" id="SSF51338">
    <property type="entry name" value="Composite domain of metallo-dependent hydrolases"/>
    <property type="match status" value="1"/>
</dbReference>
<evidence type="ECO:0000313" key="3">
    <source>
        <dbReference type="Proteomes" id="UP000069771"/>
    </source>
</evidence>
<dbReference type="PANTHER" id="PTHR22642:SF2">
    <property type="entry name" value="PROTEIN LONG AFTER FAR-RED 3"/>
    <property type="match status" value="1"/>
</dbReference>
<organism evidence="2 3">
    <name type="scientific">Faecalibaculum rodentium</name>
    <dbReference type="NCBI Taxonomy" id="1702221"/>
    <lineage>
        <taxon>Bacteria</taxon>
        <taxon>Bacillati</taxon>
        <taxon>Bacillota</taxon>
        <taxon>Erysipelotrichia</taxon>
        <taxon>Erysipelotrichales</taxon>
        <taxon>Erysipelotrichaceae</taxon>
        <taxon>Faecalibaculum</taxon>
    </lineage>
</organism>
<dbReference type="InterPro" id="IPR033932">
    <property type="entry name" value="YtcJ-like"/>
</dbReference>
<dbReference type="EMBL" id="CP011391">
    <property type="protein sequence ID" value="AMK54163.1"/>
    <property type="molecule type" value="Genomic_DNA"/>
</dbReference>
<evidence type="ECO:0000313" key="2">
    <source>
        <dbReference type="EMBL" id="AMK54163.1"/>
    </source>
</evidence>
<evidence type="ECO:0000259" key="1">
    <source>
        <dbReference type="Pfam" id="PF07969"/>
    </source>
</evidence>
<dbReference type="AlphaFoldDB" id="A0A140DU36"/>
<dbReference type="InterPro" id="IPR013108">
    <property type="entry name" value="Amidohydro_3"/>
</dbReference>
<dbReference type="InterPro" id="IPR032466">
    <property type="entry name" value="Metal_Hydrolase"/>
</dbReference>
<dbReference type="Proteomes" id="UP000069771">
    <property type="component" value="Chromosome"/>
</dbReference>
<dbReference type="Gene3D" id="2.30.40.10">
    <property type="entry name" value="Urease, subunit C, domain 1"/>
    <property type="match status" value="1"/>
</dbReference>
<feature type="domain" description="Amidohydrolase 3" evidence="1">
    <location>
        <begin position="82"/>
        <end position="480"/>
    </location>
</feature>
<dbReference type="SUPFAM" id="SSF51556">
    <property type="entry name" value="Metallo-dependent hydrolases"/>
    <property type="match status" value="1"/>
</dbReference>
<dbReference type="GO" id="GO:0016810">
    <property type="term" value="F:hydrolase activity, acting on carbon-nitrogen (but not peptide) bonds"/>
    <property type="evidence" value="ECO:0007669"/>
    <property type="project" value="InterPro"/>
</dbReference>
<dbReference type="CDD" id="cd01300">
    <property type="entry name" value="YtcJ_like"/>
    <property type="match status" value="1"/>
</dbReference>
<keyword evidence="3" id="KW-1185">Reference proteome</keyword>
<name>A0A140DU36_9FIRM</name>
<sequence>MKRAGAALFSGEMDFCREVLNRLHQKREVRNSKETEMKTVITNTLDGSDILVDGDRIAALGTPAMIRSMAGPDARILDVQKSMALPGFNDSHMHLRMTGQMLTGCRLDTAGSITEIQSILRSCHEPFVHGMGWDQENLLEKRMPERRDLDAVNPDIPIVCERYCTHILTANTAAMKLAGVWREDGIFQEAACEPLLEALDSQAARHIQAGVDHCLARGLTTVQIADLKTGNWRKLLPLYRDASQRIRIHHQVNITDPKEMEDFLREARLYETDTHTFGPFKGFADGSLGGRTAWLGREYADEPGNFGEPCMTEEEMETFVEACDRLNRPVIFHAIGDAAIRQVLAVYRRHPGMKQGILHLQITDEAILQDLERLQTDCMVQPVFWRSDRNIVEQRVGTRMARTSYAFGWMASHARVSLGTDCPIEDCDPLENIRWAVSMPGGLSEKQALTAYTEGSAWAMGRSRDLGKLAPGYLADIVFVRDGTVTGVMVNGQMTE</sequence>
<dbReference type="KEGG" id="fro:AALO17_10290"/>
<proteinExistence type="predicted"/>